<dbReference type="EMBL" id="NMQT01000072">
    <property type="protein sequence ID" value="OXM54009.1"/>
    <property type="molecule type" value="Genomic_DNA"/>
</dbReference>
<accession>A0A229S5L9</accession>
<dbReference type="AlphaFoldDB" id="A0A229S5L9"/>
<dbReference type="Proteomes" id="UP000215223">
    <property type="component" value="Unassembled WGS sequence"/>
</dbReference>
<comment type="caution">
    <text evidence="2">The sequence shown here is derived from an EMBL/GenBank/DDBJ whole genome shotgun (WGS) entry which is preliminary data.</text>
</comment>
<keyword evidence="3" id="KW-1185">Reference proteome</keyword>
<reference evidence="2 3" key="1">
    <citation type="submission" date="2017-07" db="EMBL/GenBank/DDBJ databases">
        <title>Amycolatopsis thailandensis Genome sequencing and assembly.</title>
        <authorList>
            <person name="Kaur N."/>
            <person name="Mayilraj S."/>
        </authorList>
    </citation>
    <scope>NUCLEOTIDE SEQUENCE [LARGE SCALE GENOMIC DNA]</scope>
    <source>
        <strain evidence="2 3">JCM 16380</strain>
    </source>
</reference>
<evidence type="ECO:0000313" key="2">
    <source>
        <dbReference type="EMBL" id="OXM54009.1"/>
    </source>
</evidence>
<gene>
    <name evidence="2" type="ORF">CFP71_20475</name>
</gene>
<dbReference type="RefSeq" id="WP_093935478.1">
    <property type="nucleotide sequence ID" value="NZ_NMQT01000072.1"/>
</dbReference>
<dbReference type="OrthoDB" id="3696103at2"/>
<name>A0A229S5L9_9PSEU</name>
<evidence type="ECO:0000256" key="1">
    <source>
        <dbReference type="SAM" id="MobiDB-lite"/>
    </source>
</evidence>
<feature type="compositionally biased region" description="Polar residues" evidence="1">
    <location>
        <begin position="111"/>
        <end position="125"/>
    </location>
</feature>
<feature type="region of interest" description="Disordered" evidence="1">
    <location>
        <begin position="111"/>
        <end position="143"/>
    </location>
</feature>
<proteinExistence type="predicted"/>
<organism evidence="2 3">
    <name type="scientific">Amycolatopsis thailandensis</name>
    <dbReference type="NCBI Taxonomy" id="589330"/>
    <lineage>
        <taxon>Bacteria</taxon>
        <taxon>Bacillati</taxon>
        <taxon>Actinomycetota</taxon>
        <taxon>Actinomycetes</taxon>
        <taxon>Pseudonocardiales</taxon>
        <taxon>Pseudonocardiaceae</taxon>
        <taxon>Amycolatopsis</taxon>
    </lineage>
</organism>
<sequence>MSTNFDTEAIKASAEKIGKIMDDMSAFQALKTQWPNAGKFETAVWLEHIIDDRRNGVVAHGEHLQTVLHDLRATLISIADGFKNTDDDNAKSILQSIQGLEAKISGEIAQFDQQTEAAQQNTAGQATPDDGDGYNDPAQSQSV</sequence>
<protein>
    <submittedName>
        <fullName evidence="2">Uncharacterized protein</fullName>
    </submittedName>
</protein>
<evidence type="ECO:0000313" key="3">
    <source>
        <dbReference type="Proteomes" id="UP000215223"/>
    </source>
</evidence>